<dbReference type="EMBL" id="JAYJJT010000008">
    <property type="protein sequence ID" value="MEB3049868.1"/>
    <property type="molecule type" value="Genomic_DNA"/>
</dbReference>
<dbReference type="SUPFAM" id="SSF54292">
    <property type="entry name" value="2Fe-2S ferredoxin-like"/>
    <property type="match status" value="1"/>
</dbReference>
<dbReference type="InterPro" id="IPR017927">
    <property type="entry name" value="FAD-bd_FR_type"/>
</dbReference>
<dbReference type="CDD" id="cd06185">
    <property type="entry name" value="PDR_like"/>
    <property type="match status" value="1"/>
</dbReference>
<sequence>MAEPEIAVVIATKTRLAESIWRFELIPDGLQALAPFTAGAHITVRTPNGSVRSYSLTDPPGRDDRYAISVNRDTTGRRASVDLIDQTKQGDRLVISPPRNTFQLVPSPTYLFIAGGIGITAIRSMALEVVKTAGTWGRFIYLTKTRANSAYRDDVLQLPPRLESLVHHSDTDGRFDLWPYLAEPKDTHVYCCGPTALMDDVRALTMHWRPSRVHFENFQGVNSLGMSSSPFSVAWQPTNQTIDVASTQTLLDALRLAGLPVKSSCESGTCGTCKLRLVSGQVDHRDVYLEEAERDSYLMPCVSRATSEALVVGPP</sequence>
<keyword evidence="4" id="KW-1185">Reference proteome</keyword>
<dbReference type="InterPro" id="IPR017938">
    <property type="entry name" value="Riboflavin_synthase-like_b-brl"/>
</dbReference>
<dbReference type="Gene3D" id="3.10.20.30">
    <property type="match status" value="1"/>
</dbReference>
<dbReference type="Pfam" id="PF00111">
    <property type="entry name" value="Fer2"/>
    <property type="match status" value="1"/>
</dbReference>
<dbReference type="PANTHER" id="PTHR30212">
    <property type="entry name" value="PROTEIN YIIM"/>
    <property type="match status" value="1"/>
</dbReference>
<dbReference type="PRINTS" id="PR00409">
    <property type="entry name" value="PHDIOXRDTASE"/>
</dbReference>
<feature type="domain" description="FAD-binding FR-type" evidence="2">
    <location>
        <begin position="3"/>
        <end position="105"/>
    </location>
</feature>
<dbReference type="PANTHER" id="PTHR30212:SF2">
    <property type="entry name" value="PROTEIN YIIM"/>
    <property type="match status" value="1"/>
</dbReference>
<dbReference type="Gene3D" id="2.40.30.10">
    <property type="entry name" value="Translation factors"/>
    <property type="match status" value="1"/>
</dbReference>
<gene>
    <name evidence="3" type="ORF">KV112_09000</name>
</gene>
<proteinExistence type="predicted"/>
<name>A0ABU5YMB8_9MYCO</name>
<dbReference type="GO" id="GO:0016491">
    <property type="term" value="F:oxidoreductase activity"/>
    <property type="evidence" value="ECO:0007669"/>
    <property type="project" value="UniProtKB-KW"/>
</dbReference>
<dbReference type="EC" id="1.-.-.-" evidence="3"/>
<dbReference type="RefSeq" id="WP_224863839.1">
    <property type="nucleotide sequence ID" value="NZ_JAYJJS010000005.1"/>
</dbReference>
<accession>A0ABU5YMB8</accession>
<organism evidence="3 4">
    <name type="scientific">[Mycobacterium] zoologicum</name>
    <dbReference type="NCBI Taxonomy" id="2872311"/>
    <lineage>
        <taxon>Bacteria</taxon>
        <taxon>Bacillati</taxon>
        <taxon>Actinomycetota</taxon>
        <taxon>Actinomycetes</taxon>
        <taxon>Mycobacteriales</taxon>
        <taxon>Mycobacteriaceae</taxon>
        <taxon>Mycolicibacter</taxon>
    </lineage>
</organism>
<reference evidence="3 4" key="1">
    <citation type="submission" date="2023-12" db="EMBL/GenBank/DDBJ databases">
        <title>Description of new species of Mycobacterium terrae complex isolated from sewage at the Sao Paulo Zoological Park Foundation in Brazil.</title>
        <authorList>
            <person name="Romagnoli C.L."/>
            <person name="Conceicao E.C."/>
            <person name="Machado E."/>
            <person name="Barreto L.B.P.F."/>
            <person name="Sharma A."/>
            <person name="Silva N.M."/>
            <person name="Marques L.E."/>
            <person name="Juliana M.A."/>
            <person name="Lourenco M.C.S."/>
            <person name="Digiampietri L.A."/>
            <person name="Suffys P.N."/>
            <person name="Viana-Niero C."/>
        </authorList>
    </citation>
    <scope>NUCLEOTIDE SEQUENCE [LARGE SCALE GENOMIC DNA]</scope>
    <source>
        <strain evidence="3 4">MYC123</strain>
    </source>
</reference>
<evidence type="ECO:0000259" key="2">
    <source>
        <dbReference type="PROSITE" id="PS51384"/>
    </source>
</evidence>
<dbReference type="SUPFAM" id="SSF52343">
    <property type="entry name" value="Ferredoxin reductase-like, C-terminal NADP-linked domain"/>
    <property type="match status" value="1"/>
</dbReference>
<dbReference type="InterPro" id="IPR012675">
    <property type="entry name" value="Beta-grasp_dom_sf"/>
</dbReference>
<feature type="domain" description="2Fe-2S ferredoxin-type" evidence="1">
    <location>
        <begin position="231"/>
        <end position="315"/>
    </location>
</feature>
<dbReference type="PROSITE" id="PS51085">
    <property type="entry name" value="2FE2S_FER_2"/>
    <property type="match status" value="1"/>
</dbReference>
<evidence type="ECO:0000313" key="4">
    <source>
        <dbReference type="Proteomes" id="UP001299046"/>
    </source>
</evidence>
<dbReference type="CDD" id="cd00207">
    <property type="entry name" value="fer2"/>
    <property type="match status" value="1"/>
</dbReference>
<dbReference type="InterPro" id="IPR052353">
    <property type="entry name" value="Benzoxazolinone_Detox_Enz"/>
</dbReference>
<comment type="caution">
    <text evidence="3">The sequence shown here is derived from an EMBL/GenBank/DDBJ whole genome shotgun (WGS) entry which is preliminary data.</text>
</comment>
<dbReference type="Gene3D" id="3.40.50.80">
    <property type="entry name" value="Nucleotide-binding domain of ferredoxin-NADP reductase (FNR) module"/>
    <property type="match status" value="1"/>
</dbReference>
<dbReference type="InterPro" id="IPR006058">
    <property type="entry name" value="2Fe2S_fd_BS"/>
</dbReference>
<keyword evidence="3" id="KW-0560">Oxidoreductase</keyword>
<dbReference type="PROSITE" id="PS00197">
    <property type="entry name" value="2FE2S_FER_1"/>
    <property type="match status" value="1"/>
</dbReference>
<dbReference type="InterPro" id="IPR039261">
    <property type="entry name" value="FNR_nucleotide-bd"/>
</dbReference>
<dbReference type="InterPro" id="IPR036010">
    <property type="entry name" value="2Fe-2S_ferredoxin-like_sf"/>
</dbReference>
<dbReference type="Proteomes" id="UP001299046">
    <property type="component" value="Unassembled WGS sequence"/>
</dbReference>
<protein>
    <submittedName>
        <fullName evidence="3">PDR/VanB family oxidoreductase</fullName>
        <ecNumber evidence="3">1.-.-.-</ecNumber>
    </submittedName>
</protein>
<dbReference type="InterPro" id="IPR001041">
    <property type="entry name" value="2Fe-2S_ferredoxin-type"/>
</dbReference>
<dbReference type="PROSITE" id="PS51384">
    <property type="entry name" value="FAD_FR"/>
    <property type="match status" value="1"/>
</dbReference>
<evidence type="ECO:0000259" key="1">
    <source>
        <dbReference type="PROSITE" id="PS51085"/>
    </source>
</evidence>
<evidence type="ECO:0000313" key="3">
    <source>
        <dbReference type="EMBL" id="MEB3049868.1"/>
    </source>
</evidence>
<dbReference type="SUPFAM" id="SSF63380">
    <property type="entry name" value="Riboflavin synthase domain-like"/>
    <property type="match status" value="1"/>
</dbReference>